<accession>A0A6A5GYT2</accession>
<dbReference type="KEGG" id="crq:GCK72_016192"/>
<dbReference type="AlphaFoldDB" id="A0A6A5GYT2"/>
<evidence type="ECO:0000313" key="4">
    <source>
        <dbReference type="Proteomes" id="UP000483820"/>
    </source>
</evidence>
<keyword evidence="1" id="KW-0732">Signal</keyword>
<organism evidence="3 4">
    <name type="scientific">Caenorhabditis remanei</name>
    <name type="common">Caenorhabditis vulgaris</name>
    <dbReference type="NCBI Taxonomy" id="31234"/>
    <lineage>
        <taxon>Eukaryota</taxon>
        <taxon>Metazoa</taxon>
        <taxon>Ecdysozoa</taxon>
        <taxon>Nematoda</taxon>
        <taxon>Chromadorea</taxon>
        <taxon>Rhabditida</taxon>
        <taxon>Rhabditina</taxon>
        <taxon>Rhabditomorpha</taxon>
        <taxon>Rhabditoidea</taxon>
        <taxon>Rhabditidae</taxon>
        <taxon>Peloderinae</taxon>
        <taxon>Caenorhabditis</taxon>
    </lineage>
</organism>
<feature type="chain" id="PRO_5025493824" description="F-box domain-containing protein" evidence="1">
    <location>
        <begin position="24"/>
        <end position="325"/>
    </location>
</feature>
<feature type="domain" description="F-box" evidence="2">
    <location>
        <begin position="3"/>
        <end position="52"/>
    </location>
</feature>
<dbReference type="Pfam" id="PF00646">
    <property type="entry name" value="F-box"/>
    <property type="match status" value="1"/>
</dbReference>
<dbReference type="PANTHER" id="PTHR21503:SF8">
    <property type="entry name" value="F-BOX ASSOCIATED DOMAIN-CONTAINING PROTEIN-RELATED"/>
    <property type="match status" value="1"/>
</dbReference>
<sequence>MPTLPILKLPILVLINILRTIDIETVFSISLCSRKMCYLVKNLRKKSVNLRLEIDGEKSSVEVVTPEGNFYQVKVVDGKYRHLESVNINGHLVPINRSRKQGWETYWDDKMEGMQSVMEYLSDLLGIKNVTTITVTPDTLKLLDVIKERQGNDYELGIYYQLSEQESHFILENHPAKVLRIRGFSHNFPIGKYLKSIDSLIVPTKLLITLDDLLNMNCVELALTGTFLIASQIKEILQHWSIGGLQRLKYLRLYVEDFNIEDVLGELTHTRMTEQKIYKSNVEYVTFSDRLITRNDGVVASLQYGEHFSKVQFGVWPDSEGNEYL</sequence>
<reference evidence="3 4" key="1">
    <citation type="submission" date="2019-12" db="EMBL/GenBank/DDBJ databases">
        <title>Chromosome-level assembly of the Caenorhabditis remanei genome.</title>
        <authorList>
            <person name="Teterina A.A."/>
            <person name="Willis J.H."/>
            <person name="Phillips P.C."/>
        </authorList>
    </citation>
    <scope>NUCLEOTIDE SEQUENCE [LARGE SCALE GENOMIC DNA]</scope>
    <source>
        <strain evidence="3 4">PX506</strain>
        <tissue evidence="3">Whole organism</tissue>
    </source>
</reference>
<gene>
    <name evidence="3" type="ORF">GCK72_016192</name>
</gene>
<evidence type="ECO:0000259" key="2">
    <source>
        <dbReference type="PROSITE" id="PS50181"/>
    </source>
</evidence>
<feature type="signal peptide" evidence="1">
    <location>
        <begin position="1"/>
        <end position="23"/>
    </location>
</feature>
<proteinExistence type="predicted"/>
<protein>
    <recommendedName>
        <fullName evidence="2">F-box domain-containing protein</fullName>
    </recommendedName>
</protein>
<dbReference type="Proteomes" id="UP000483820">
    <property type="component" value="Chromosome IV"/>
</dbReference>
<dbReference type="Pfam" id="PF07735">
    <property type="entry name" value="FBA_2"/>
    <property type="match status" value="1"/>
</dbReference>
<name>A0A6A5GYT2_CAERE</name>
<comment type="caution">
    <text evidence="3">The sequence shown here is derived from an EMBL/GenBank/DDBJ whole genome shotgun (WGS) entry which is preliminary data.</text>
</comment>
<evidence type="ECO:0000256" key="1">
    <source>
        <dbReference type="SAM" id="SignalP"/>
    </source>
</evidence>
<evidence type="ECO:0000313" key="3">
    <source>
        <dbReference type="EMBL" id="KAF1759725.1"/>
    </source>
</evidence>
<dbReference type="CTD" id="78776280"/>
<dbReference type="InterPro" id="IPR012885">
    <property type="entry name" value="F-box_Sdz-33"/>
</dbReference>
<dbReference type="InterPro" id="IPR001810">
    <property type="entry name" value="F-box_dom"/>
</dbReference>
<dbReference type="PANTHER" id="PTHR21503">
    <property type="entry name" value="F-BOX-CONTAINING HYPOTHETICAL PROTEIN C.ELEGANS"/>
    <property type="match status" value="1"/>
</dbReference>
<dbReference type="RefSeq" id="XP_053586149.1">
    <property type="nucleotide sequence ID" value="XM_053731377.1"/>
</dbReference>
<dbReference type="PROSITE" id="PS50181">
    <property type="entry name" value="FBOX"/>
    <property type="match status" value="1"/>
</dbReference>
<dbReference type="EMBL" id="WUAV01000004">
    <property type="protein sequence ID" value="KAF1759725.1"/>
    <property type="molecule type" value="Genomic_DNA"/>
</dbReference>
<dbReference type="GeneID" id="78776280"/>